<accession>A0A1H3YVM7</accession>
<dbReference type="Gene3D" id="2.60.120.200">
    <property type="match status" value="1"/>
</dbReference>
<reference evidence="5" key="1">
    <citation type="submission" date="2016-10" db="EMBL/GenBank/DDBJ databases">
        <authorList>
            <person name="Varghese N."/>
            <person name="Submissions S."/>
        </authorList>
    </citation>
    <scope>NUCLEOTIDE SEQUENCE [LARGE SCALE GENOMIC DNA]</scope>
    <source>
        <strain evidence="5">DSM 23920</strain>
    </source>
</reference>
<evidence type="ECO:0000256" key="1">
    <source>
        <dbReference type="ARBA" id="ARBA00022729"/>
    </source>
</evidence>
<dbReference type="SUPFAM" id="SSF48230">
    <property type="entry name" value="Chondroitin AC/alginate lyase"/>
    <property type="match status" value="1"/>
</dbReference>
<protein>
    <submittedName>
        <fullName evidence="4">Alginate lyase</fullName>
    </submittedName>
</protein>
<feature type="domain" description="Alginate lyase" evidence="3">
    <location>
        <begin position="8"/>
        <end position="110"/>
    </location>
</feature>
<dbReference type="EMBL" id="FNRL01000003">
    <property type="protein sequence ID" value="SEA15619.1"/>
    <property type="molecule type" value="Genomic_DNA"/>
</dbReference>
<dbReference type="InterPro" id="IPR008929">
    <property type="entry name" value="Chondroitin_lyas"/>
</dbReference>
<dbReference type="STRING" id="408074.SAMN05660909_00994"/>
<dbReference type="SUPFAM" id="SSF49265">
    <property type="entry name" value="Fibronectin type III"/>
    <property type="match status" value="1"/>
</dbReference>
<proteinExistence type="predicted"/>
<evidence type="ECO:0000313" key="4">
    <source>
        <dbReference type="EMBL" id="SEA15619.1"/>
    </source>
</evidence>
<dbReference type="GO" id="GO:0016829">
    <property type="term" value="F:lyase activity"/>
    <property type="evidence" value="ECO:0007669"/>
    <property type="project" value="UniProtKB-KW"/>
</dbReference>
<evidence type="ECO:0000313" key="5">
    <source>
        <dbReference type="Proteomes" id="UP000199656"/>
    </source>
</evidence>
<dbReference type="AlphaFoldDB" id="A0A1H3YVM7"/>
<dbReference type="Pfam" id="PF05426">
    <property type="entry name" value="Alginate_lyase"/>
    <property type="match status" value="1"/>
</dbReference>
<sequence>MAEFAPFANGNWDGAALKTVMAIGIYCNNRGIFERAIRYYVNGWGNGSLTNYIINDQGQVQETGRDQAHSQLGIGMLAECSEMAWHQGLDLYSYAGNRLLKGFEYTARYNLGDNGIPYTPAIDRTGKYLHQRPSEIARGNLRAVYEQVYNHYVKRMGLNAPYIARAAEKLRPEGPGNPGADHPGYGTLFYTIDSPAAQHLPAPITMLSPAGLQLEAKPGSNLLSWVRMRGATAYKVKRAEKREGPFVTIGVAEENIFSDSGIKNGKLYYYTVTGTGNNGESLPSFPVSGYGGGLPRDWHNIDIGSVNKPGYALAGEDIFRIEAGGMLKDSLPPAFNYTYRKLKKNDEMIMELYPQPSSQFTAVGPMVRADLREASPFLALLIRPVVAKELEAPNWFAELSQGSGAGTSAIISRQALAAPAVTNGRLTGRYWIKITRKGNLLTGWGSDDGHSWRQLGESRWTTGAPLLLGIAAASNIANTTTVRVAVK</sequence>
<evidence type="ECO:0000256" key="2">
    <source>
        <dbReference type="ARBA" id="ARBA00023239"/>
    </source>
</evidence>
<dbReference type="Gene3D" id="1.50.10.100">
    <property type="entry name" value="Chondroitin AC/alginate lyase"/>
    <property type="match status" value="1"/>
</dbReference>
<keyword evidence="1" id="KW-0732">Signal</keyword>
<keyword evidence="5" id="KW-1185">Reference proteome</keyword>
<name>A0A1H3YVM7_9BACT</name>
<dbReference type="RefSeq" id="WP_089759273.1">
    <property type="nucleotide sequence ID" value="NZ_BKAT01000002.1"/>
</dbReference>
<dbReference type="InterPro" id="IPR013783">
    <property type="entry name" value="Ig-like_fold"/>
</dbReference>
<dbReference type="InterPro" id="IPR036116">
    <property type="entry name" value="FN3_sf"/>
</dbReference>
<dbReference type="OrthoDB" id="222550at2"/>
<dbReference type="Proteomes" id="UP000199656">
    <property type="component" value="Unassembled WGS sequence"/>
</dbReference>
<dbReference type="InterPro" id="IPR008397">
    <property type="entry name" value="Alginate_lyase_dom"/>
</dbReference>
<dbReference type="GO" id="GO:0042597">
    <property type="term" value="C:periplasmic space"/>
    <property type="evidence" value="ECO:0007669"/>
    <property type="project" value="InterPro"/>
</dbReference>
<dbReference type="Gene3D" id="2.60.40.10">
    <property type="entry name" value="Immunoglobulins"/>
    <property type="match status" value="1"/>
</dbReference>
<keyword evidence="2 4" id="KW-0456">Lyase</keyword>
<gene>
    <name evidence="4" type="ORF">SAMN05660909_00994</name>
</gene>
<organism evidence="4 5">
    <name type="scientific">Chitinophaga terrae</name>
    <name type="common">ex Kim and Jung 2007</name>
    <dbReference type="NCBI Taxonomy" id="408074"/>
    <lineage>
        <taxon>Bacteria</taxon>
        <taxon>Pseudomonadati</taxon>
        <taxon>Bacteroidota</taxon>
        <taxon>Chitinophagia</taxon>
        <taxon>Chitinophagales</taxon>
        <taxon>Chitinophagaceae</taxon>
        <taxon>Chitinophaga</taxon>
    </lineage>
</organism>
<evidence type="ECO:0000259" key="3">
    <source>
        <dbReference type="Pfam" id="PF05426"/>
    </source>
</evidence>